<proteinExistence type="predicted"/>
<dbReference type="Gene3D" id="3.30.2020.30">
    <property type="match status" value="1"/>
</dbReference>
<dbReference type="Pfam" id="PF06155">
    <property type="entry name" value="GBBH-like_N"/>
    <property type="match status" value="1"/>
</dbReference>
<accession>A0A3B1DYS8</accession>
<evidence type="ECO:0000256" key="2">
    <source>
        <dbReference type="ARBA" id="ARBA00023004"/>
    </source>
</evidence>
<dbReference type="EMBL" id="UOGK01000436">
    <property type="protein sequence ID" value="VAX40750.1"/>
    <property type="molecule type" value="Genomic_DNA"/>
</dbReference>
<feature type="region of interest" description="Disordered" evidence="3">
    <location>
        <begin position="108"/>
        <end position="131"/>
    </location>
</feature>
<gene>
    <name evidence="5" type="ORF">MNBD_PLANCTO03-1136</name>
</gene>
<evidence type="ECO:0000256" key="1">
    <source>
        <dbReference type="ARBA" id="ARBA00022723"/>
    </source>
</evidence>
<dbReference type="GO" id="GO:0046872">
    <property type="term" value="F:metal ion binding"/>
    <property type="evidence" value="ECO:0007669"/>
    <property type="project" value="UniProtKB-KW"/>
</dbReference>
<evidence type="ECO:0000313" key="5">
    <source>
        <dbReference type="EMBL" id="VAX40750.1"/>
    </source>
</evidence>
<protein>
    <recommendedName>
        <fullName evidence="4">Gamma-butyrobetaine hydroxylase-like N-terminal domain-containing protein</fullName>
    </recommendedName>
</protein>
<keyword evidence="2" id="KW-0408">Iron</keyword>
<dbReference type="PANTHER" id="PTHR35303">
    <property type="entry name" value="OS02G0197800 PROTEIN"/>
    <property type="match status" value="1"/>
</dbReference>
<organism evidence="5">
    <name type="scientific">hydrothermal vent metagenome</name>
    <dbReference type="NCBI Taxonomy" id="652676"/>
    <lineage>
        <taxon>unclassified sequences</taxon>
        <taxon>metagenomes</taxon>
        <taxon>ecological metagenomes</taxon>
    </lineage>
</organism>
<sequence length="131" mass="14449">MDPTTPPTALDLKKDKGLTIEWADGSTSYYTIAHLRRLSPAADQKQLRKEMHTNPLAVLTQPRTNHQAPLTITHAELVGNYAIRFVFADGHASGIYSWAYLHAIDPIHTPPSEPGTSVPESRHTTDTPTPD</sequence>
<dbReference type="PANTHER" id="PTHR35303:SF5">
    <property type="entry name" value="OS02G0197800 PROTEIN"/>
    <property type="match status" value="1"/>
</dbReference>
<dbReference type="AlphaFoldDB" id="A0A3B1DYS8"/>
<reference evidence="5" key="1">
    <citation type="submission" date="2018-06" db="EMBL/GenBank/DDBJ databases">
        <authorList>
            <person name="Zhirakovskaya E."/>
        </authorList>
    </citation>
    <scope>NUCLEOTIDE SEQUENCE</scope>
</reference>
<name>A0A3B1DYS8_9ZZZZ</name>
<evidence type="ECO:0000256" key="3">
    <source>
        <dbReference type="SAM" id="MobiDB-lite"/>
    </source>
</evidence>
<feature type="domain" description="Gamma-butyrobetaine hydroxylase-like N-terminal" evidence="4">
    <location>
        <begin position="13"/>
        <end position="102"/>
    </location>
</feature>
<dbReference type="InterPro" id="IPR038492">
    <property type="entry name" value="GBBH-like_N_sf"/>
</dbReference>
<keyword evidence="1" id="KW-0479">Metal-binding</keyword>
<dbReference type="InterPro" id="IPR010376">
    <property type="entry name" value="GBBH-like_N"/>
</dbReference>
<evidence type="ECO:0000259" key="4">
    <source>
        <dbReference type="Pfam" id="PF06155"/>
    </source>
</evidence>